<dbReference type="GO" id="GO:0003700">
    <property type="term" value="F:DNA-binding transcription factor activity"/>
    <property type="evidence" value="ECO:0007669"/>
    <property type="project" value="InterPro"/>
</dbReference>
<comment type="caution">
    <text evidence="5">The sequence shown here is derived from an EMBL/GenBank/DDBJ whole genome shotgun (WGS) entry which is preliminary data.</text>
</comment>
<evidence type="ECO:0000313" key="6">
    <source>
        <dbReference type="Proteomes" id="UP000019113"/>
    </source>
</evidence>
<protein>
    <recommendedName>
        <fullName evidence="4">HTH araC/xylS-type domain-containing protein</fullName>
    </recommendedName>
</protein>
<keyword evidence="3" id="KW-0804">Transcription</keyword>
<evidence type="ECO:0000259" key="4">
    <source>
        <dbReference type="PROSITE" id="PS01124"/>
    </source>
</evidence>
<feature type="domain" description="HTH araC/xylS-type" evidence="4">
    <location>
        <begin position="175"/>
        <end position="272"/>
    </location>
</feature>
<dbReference type="PANTHER" id="PTHR46796:SF2">
    <property type="entry name" value="TRANSCRIPTIONAL REGULATORY PROTEIN"/>
    <property type="match status" value="1"/>
</dbReference>
<reference evidence="5 6" key="1">
    <citation type="submission" date="2013-08" db="EMBL/GenBank/DDBJ databases">
        <title>draft genome of Halomonas huanghegensis, strain BJGMM-B45T.</title>
        <authorList>
            <person name="Miao C."/>
            <person name="Wan Y."/>
            <person name="Jin W."/>
        </authorList>
    </citation>
    <scope>NUCLEOTIDE SEQUENCE [LARGE SCALE GENOMIC DNA]</scope>
    <source>
        <strain evidence="5 6">BJGMM-B45</strain>
    </source>
</reference>
<dbReference type="SUPFAM" id="SSF46689">
    <property type="entry name" value="Homeodomain-like"/>
    <property type="match status" value="2"/>
</dbReference>
<dbReference type="EMBL" id="AVBC01000039">
    <property type="protein sequence ID" value="ERL50515.1"/>
    <property type="molecule type" value="Genomic_DNA"/>
</dbReference>
<dbReference type="eggNOG" id="COG2207">
    <property type="taxonomic scope" value="Bacteria"/>
</dbReference>
<keyword evidence="6" id="KW-1185">Reference proteome</keyword>
<dbReference type="PANTHER" id="PTHR46796">
    <property type="entry name" value="HTH-TYPE TRANSCRIPTIONAL ACTIVATOR RHAS-RELATED"/>
    <property type="match status" value="1"/>
</dbReference>
<gene>
    <name evidence="5" type="ORF">BJB45_05145</name>
</gene>
<keyword evidence="1" id="KW-0805">Transcription regulation</keyword>
<proteinExistence type="predicted"/>
<evidence type="ECO:0000313" key="5">
    <source>
        <dbReference type="EMBL" id="ERL50515.1"/>
    </source>
</evidence>
<dbReference type="RefSeq" id="WP_021820566.1">
    <property type="nucleotide sequence ID" value="NZ_AVBC01000039.1"/>
</dbReference>
<dbReference type="STRING" id="1178482.AR456_06540"/>
<dbReference type="KEGG" id="hhu:AR456_06540"/>
<dbReference type="Gene3D" id="1.10.10.60">
    <property type="entry name" value="Homeodomain-like"/>
    <property type="match status" value="2"/>
</dbReference>
<dbReference type="GO" id="GO:0043565">
    <property type="term" value="F:sequence-specific DNA binding"/>
    <property type="evidence" value="ECO:0007669"/>
    <property type="project" value="InterPro"/>
</dbReference>
<dbReference type="SMART" id="SM00342">
    <property type="entry name" value="HTH_ARAC"/>
    <property type="match status" value="1"/>
</dbReference>
<dbReference type="PATRIC" id="fig|1178482.3.peg.3618"/>
<evidence type="ECO:0000256" key="3">
    <source>
        <dbReference type="ARBA" id="ARBA00023163"/>
    </source>
</evidence>
<dbReference type="InterPro" id="IPR003313">
    <property type="entry name" value="AraC-bd"/>
</dbReference>
<evidence type="ECO:0000256" key="1">
    <source>
        <dbReference type="ARBA" id="ARBA00023015"/>
    </source>
</evidence>
<organism evidence="5 6">
    <name type="scientific">Halomonas huangheensis</name>
    <dbReference type="NCBI Taxonomy" id="1178482"/>
    <lineage>
        <taxon>Bacteria</taxon>
        <taxon>Pseudomonadati</taxon>
        <taxon>Pseudomonadota</taxon>
        <taxon>Gammaproteobacteria</taxon>
        <taxon>Oceanospirillales</taxon>
        <taxon>Halomonadaceae</taxon>
        <taxon>Halomonas</taxon>
    </lineage>
</organism>
<dbReference type="OrthoDB" id="9809338at2"/>
<dbReference type="InterPro" id="IPR050204">
    <property type="entry name" value="AraC_XylS_family_regulators"/>
</dbReference>
<dbReference type="AlphaFoldDB" id="W1N6F7"/>
<accession>W1N6F7</accession>
<sequence>MATSDWVDLHQDSDTGIETIRAHFDGHAYDPHWHDSYLVGVTEQGVQQFHCRHSRHSSTPGRLVLVEPGEVHDGHAATDAGFTYSMFYISPQWLDNELRHQSDSAPNTLYPGFNSTLADDPELASHIHQAFDALRHQPWRIMRDTALDTMVQKLLPHIGWKPRHLGQPQHPAIAVRAREYLHAHIEQDISLHELATACDVDRFRLSRAFKDAYGLAPHAYLVQLRLNQARKQLAAGRLPVDVSHQLGFADQSHLGRWFRRAYGLTPAQYRRQCLRPGPITR</sequence>
<dbReference type="Proteomes" id="UP000019113">
    <property type="component" value="Unassembled WGS sequence"/>
</dbReference>
<dbReference type="Pfam" id="PF12833">
    <property type="entry name" value="HTH_18"/>
    <property type="match status" value="1"/>
</dbReference>
<name>W1N6F7_9GAMM</name>
<evidence type="ECO:0000256" key="2">
    <source>
        <dbReference type="ARBA" id="ARBA00023125"/>
    </source>
</evidence>
<dbReference type="PROSITE" id="PS01124">
    <property type="entry name" value="HTH_ARAC_FAMILY_2"/>
    <property type="match status" value="1"/>
</dbReference>
<dbReference type="InterPro" id="IPR037923">
    <property type="entry name" value="HTH-like"/>
</dbReference>
<dbReference type="SUPFAM" id="SSF51215">
    <property type="entry name" value="Regulatory protein AraC"/>
    <property type="match status" value="1"/>
</dbReference>
<dbReference type="InterPro" id="IPR009057">
    <property type="entry name" value="Homeodomain-like_sf"/>
</dbReference>
<keyword evidence="2" id="KW-0238">DNA-binding</keyword>
<dbReference type="InterPro" id="IPR018060">
    <property type="entry name" value="HTH_AraC"/>
</dbReference>
<dbReference type="Pfam" id="PF02311">
    <property type="entry name" value="AraC_binding"/>
    <property type="match status" value="1"/>
</dbReference>